<name>A0ABX7Q3K9_9BACT</name>
<dbReference type="InterPro" id="IPR005467">
    <property type="entry name" value="His_kinase_dom"/>
</dbReference>
<dbReference type="EC" id="2.7.13.3" evidence="2"/>
<dbReference type="RefSeq" id="WP_207163806.1">
    <property type="nucleotide sequence ID" value="NZ_CP071382.1"/>
</dbReference>
<sequence length="590" mass="66440">MRRRSDNPENWEELRNRIIGMGEQSSRKSYYPELKARLHELEETKKSLADVNAFLQTVMDAATEAAIIATTPDGTITLFNRGAERLFGYRAEEVIGRLTPLSFHLDAELARHGEELNAAYGVSPDGFRGLVERADREGSEKLEWTCLHKDGRHISIEVVVTPILEKGETTGYLGIATDISQRKQAEERLRLSEQKYASIFHLMPDMVGITRMEDGVFIEVNKGFEQWTGWKKEELVGRSSLDIGLWSPEARARAVAITREQGRLVNYEFVLGTKSGEKRSAVMYLTPITIQGEECLYFMVRDITESKLAEAEILQLNETLEQRVHERTAQLEAANKALAEEVAHRQQMQDKVERLNRDLQERSESLELVNRELESFSYSVSHDLRAPLRHMAGFSRILLEDYGEKLDADAVGYLLRIEQAGDKMGLLIDSLLQLSRISRTELALQQVDLSSLAREVVAELREQSPDRLVEVEIDDGLSVMADPVLARVALQNLLGNAWKYTRGVTPAVIGFFAEVKDGKRYFCVRDNGAGFDMSYAGKLFGAFQRLHSDQEFEGTGIGLATVQRIIHRHGGEIRAEAESGNGATFKFTLG</sequence>
<dbReference type="NCBIfam" id="TIGR00229">
    <property type="entry name" value="sensory_box"/>
    <property type="match status" value="2"/>
</dbReference>
<accession>A0ABX7Q3K9</accession>
<dbReference type="Pfam" id="PF13426">
    <property type="entry name" value="PAS_9"/>
    <property type="match status" value="1"/>
</dbReference>
<keyword evidence="5" id="KW-0418">Kinase</keyword>
<feature type="coiled-coil region" evidence="7">
    <location>
        <begin position="317"/>
        <end position="372"/>
    </location>
</feature>
<dbReference type="SMART" id="SM00086">
    <property type="entry name" value="PAC"/>
    <property type="match status" value="2"/>
</dbReference>
<dbReference type="InterPro" id="IPR050351">
    <property type="entry name" value="BphY/WalK/GraS-like"/>
</dbReference>
<keyword evidence="12" id="KW-1185">Reference proteome</keyword>
<evidence type="ECO:0000313" key="11">
    <source>
        <dbReference type="EMBL" id="QSV46017.1"/>
    </source>
</evidence>
<feature type="domain" description="Histidine kinase" evidence="8">
    <location>
        <begin position="379"/>
        <end position="590"/>
    </location>
</feature>
<feature type="domain" description="PAC" evidence="10">
    <location>
        <begin position="140"/>
        <end position="191"/>
    </location>
</feature>
<dbReference type="InterPro" id="IPR000014">
    <property type="entry name" value="PAS"/>
</dbReference>
<dbReference type="Pfam" id="PF00512">
    <property type="entry name" value="HisKA"/>
    <property type="match status" value="1"/>
</dbReference>
<evidence type="ECO:0000256" key="4">
    <source>
        <dbReference type="ARBA" id="ARBA00022679"/>
    </source>
</evidence>
<dbReference type="SUPFAM" id="SSF55874">
    <property type="entry name" value="ATPase domain of HSP90 chaperone/DNA topoisomerase II/histidine kinase"/>
    <property type="match status" value="1"/>
</dbReference>
<keyword evidence="7" id="KW-0175">Coiled coil</keyword>
<dbReference type="SMART" id="SM00388">
    <property type="entry name" value="HisKA"/>
    <property type="match status" value="1"/>
</dbReference>
<evidence type="ECO:0000256" key="6">
    <source>
        <dbReference type="ARBA" id="ARBA00023136"/>
    </source>
</evidence>
<dbReference type="PROSITE" id="PS50109">
    <property type="entry name" value="HIS_KIN"/>
    <property type="match status" value="1"/>
</dbReference>
<dbReference type="SUPFAM" id="SSF47384">
    <property type="entry name" value="Homodimeric domain of signal transducing histidine kinase"/>
    <property type="match status" value="1"/>
</dbReference>
<dbReference type="SMART" id="SM00387">
    <property type="entry name" value="HATPase_c"/>
    <property type="match status" value="1"/>
</dbReference>
<dbReference type="InterPro" id="IPR000700">
    <property type="entry name" value="PAS-assoc_C"/>
</dbReference>
<dbReference type="Proteomes" id="UP000663651">
    <property type="component" value="Chromosome"/>
</dbReference>
<dbReference type="PANTHER" id="PTHR42878">
    <property type="entry name" value="TWO-COMPONENT HISTIDINE KINASE"/>
    <property type="match status" value="1"/>
</dbReference>
<evidence type="ECO:0000259" key="10">
    <source>
        <dbReference type="PROSITE" id="PS50113"/>
    </source>
</evidence>
<evidence type="ECO:0000259" key="9">
    <source>
        <dbReference type="PROSITE" id="PS50112"/>
    </source>
</evidence>
<dbReference type="InterPro" id="IPR036890">
    <property type="entry name" value="HATPase_C_sf"/>
</dbReference>
<dbReference type="PROSITE" id="PS50113">
    <property type="entry name" value="PAC"/>
    <property type="match status" value="1"/>
</dbReference>
<dbReference type="Pfam" id="PF02518">
    <property type="entry name" value="HATPase_c"/>
    <property type="match status" value="1"/>
</dbReference>
<dbReference type="EMBL" id="CP071382">
    <property type="protein sequence ID" value="QSV46017.1"/>
    <property type="molecule type" value="Genomic_DNA"/>
</dbReference>
<dbReference type="SMART" id="SM00091">
    <property type="entry name" value="PAS"/>
    <property type="match status" value="2"/>
</dbReference>
<organism evidence="11 12">
    <name type="scientific">Geobacter benzoatilyticus</name>
    <dbReference type="NCBI Taxonomy" id="2815309"/>
    <lineage>
        <taxon>Bacteria</taxon>
        <taxon>Pseudomonadati</taxon>
        <taxon>Thermodesulfobacteriota</taxon>
        <taxon>Desulfuromonadia</taxon>
        <taxon>Geobacterales</taxon>
        <taxon>Geobacteraceae</taxon>
        <taxon>Geobacter</taxon>
    </lineage>
</organism>
<dbReference type="InterPro" id="IPR013767">
    <property type="entry name" value="PAS_fold"/>
</dbReference>
<dbReference type="SUPFAM" id="SSF55785">
    <property type="entry name" value="PYP-like sensor domain (PAS domain)"/>
    <property type="match status" value="2"/>
</dbReference>
<dbReference type="CDD" id="cd00130">
    <property type="entry name" value="PAS"/>
    <property type="match status" value="2"/>
</dbReference>
<evidence type="ECO:0000256" key="5">
    <source>
        <dbReference type="ARBA" id="ARBA00022777"/>
    </source>
</evidence>
<dbReference type="InterPro" id="IPR003661">
    <property type="entry name" value="HisK_dim/P_dom"/>
</dbReference>
<gene>
    <name evidence="11" type="ORF">JZM60_01595</name>
</gene>
<dbReference type="InterPro" id="IPR003594">
    <property type="entry name" value="HATPase_dom"/>
</dbReference>
<dbReference type="InterPro" id="IPR035965">
    <property type="entry name" value="PAS-like_dom_sf"/>
</dbReference>
<dbReference type="PANTHER" id="PTHR42878:SF15">
    <property type="entry name" value="BACTERIOPHYTOCHROME"/>
    <property type="match status" value="1"/>
</dbReference>
<keyword evidence="4" id="KW-0808">Transferase</keyword>
<dbReference type="CDD" id="cd00082">
    <property type="entry name" value="HisKA"/>
    <property type="match status" value="1"/>
</dbReference>
<evidence type="ECO:0000313" key="12">
    <source>
        <dbReference type="Proteomes" id="UP000663651"/>
    </source>
</evidence>
<comment type="catalytic activity">
    <reaction evidence="1">
        <text>ATP + protein L-histidine = ADP + protein N-phospho-L-histidine.</text>
        <dbReference type="EC" id="2.7.13.3"/>
    </reaction>
</comment>
<keyword evidence="6" id="KW-0472">Membrane</keyword>
<dbReference type="InterPro" id="IPR036097">
    <property type="entry name" value="HisK_dim/P_sf"/>
</dbReference>
<dbReference type="Gene3D" id="1.10.287.130">
    <property type="match status" value="1"/>
</dbReference>
<protein>
    <recommendedName>
        <fullName evidence="2">histidine kinase</fullName>
        <ecNumber evidence="2">2.7.13.3</ecNumber>
    </recommendedName>
</protein>
<reference evidence="11 12" key="1">
    <citation type="submission" date="2021-03" db="EMBL/GenBank/DDBJ databases">
        <title>Geobacter metallireducens gen. nov. sp. nov., a microorganism capable of coupling the complete oxidation of organic compounds to the reduction of iron and other metals.</title>
        <authorList>
            <person name="Li Y."/>
        </authorList>
    </citation>
    <scope>NUCLEOTIDE SEQUENCE [LARGE SCALE GENOMIC DNA]</scope>
    <source>
        <strain evidence="11 12">Jerry-YX</strain>
    </source>
</reference>
<dbReference type="PRINTS" id="PR00344">
    <property type="entry name" value="BCTRLSENSOR"/>
</dbReference>
<dbReference type="Pfam" id="PF00989">
    <property type="entry name" value="PAS"/>
    <property type="match status" value="1"/>
</dbReference>
<proteinExistence type="predicted"/>
<dbReference type="PROSITE" id="PS50112">
    <property type="entry name" value="PAS"/>
    <property type="match status" value="2"/>
</dbReference>
<evidence type="ECO:0000259" key="8">
    <source>
        <dbReference type="PROSITE" id="PS50109"/>
    </source>
</evidence>
<evidence type="ECO:0000256" key="7">
    <source>
        <dbReference type="SAM" id="Coils"/>
    </source>
</evidence>
<feature type="domain" description="PAS" evidence="9">
    <location>
        <begin position="51"/>
        <end position="97"/>
    </location>
</feature>
<keyword evidence="3" id="KW-0597">Phosphoprotein</keyword>
<dbReference type="InterPro" id="IPR004358">
    <property type="entry name" value="Sig_transdc_His_kin-like_C"/>
</dbReference>
<dbReference type="InterPro" id="IPR001610">
    <property type="entry name" value="PAC"/>
</dbReference>
<dbReference type="Gene3D" id="3.30.565.10">
    <property type="entry name" value="Histidine kinase-like ATPase, C-terminal domain"/>
    <property type="match status" value="1"/>
</dbReference>
<evidence type="ECO:0000256" key="1">
    <source>
        <dbReference type="ARBA" id="ARBA00000085"/>
    </source>
</evidence>
<evidence type="ECO:0000256" key="2">
    <source>
        <dbReference type="ARBA" id="ARBA00012438"/>
    </source>
</evidence>
<evidence type="ECO:0000256" key="3">
    <source>
        <dbReference type="ARBA" id="ARBA00022553"/>
    </source>
</evidence>
<dbReference type="Gene3D" id="3.30.450.20">
    <property type="entry name" value="PAS domain"/>
    <property type="match status" value="2"/>
</dbReference>
<feature type="domain" description="PAS" evidence="9">
    <location>
        <begin position="213"/>
        <end position="241"/>
    </location>
</feature>